<keyword evidence="2" id="KW-0862">Zinc</keyword>
<dbReference type="SUPFAM" id="SSF57667">
    <property type="entry name" value="beta-beta-alpha zinc fingers"/>
    <property type="match status" value="1"/>
</dbReference>
<keyword evidence="6" id="KW-0863">Zinc-finger</keyword>
<name>A0A2T3YR98_TRIA4</name>
<evidence type="ECO:0000256" key="4">
    <source>
        <dbReference type="ARBA" id="ARBA00023163"/>
    </source>
</evidence>
<dbReference type="PROSITE" id="PS50157">
    <property type="entry name" value="ZINC_FINGER_C2H2_2"/>
    <property type="match status" value="2"/>
</dbReference>
<proteinExistence type="predicted"/>
<evidence type="ECO:0000256" key="5">
    <source>
        <dbReference type="ARBA" id="ARBA00023242"/>
    </source>
</evidence>
<evidence type="ECO:0000256" key="2">
    <source>
        <dbReference type="ARBA" id="ARBA00022833"/>
    </source>
</evidence>
<dbReference type="EMBL" id="KZ679281">
    <property type="protein sequence ID" value="PTB35101.1"/>
    <property type="molecule type" value="Genomic_DNA"/>
</dbReference>
<dbReference type="OrthoDB" id="10018191at2759"/>
<keyword evidence="11" id="KW-1185">Reference proteome</keyword>
<accession>A0A2T3YR98</accession>
<dbReference type="CDD" id="cd00067">
    <property type="entry name" value="GAL4"/>
    <property type="match status" value="1"/>
</dbReference>
<dbReference type="Pfam" id="PF00096">
    <property type="entry name" value="zf-C2H2"/>
    <property type="match status" value="1"/>
</dbReference>
<evidence type="ECO:0000256" key="6">
    <source>
        <dbReference type="PROSITE-ProRule" id="PRU00042"/>
    </source>
</evidence>
<dbReference type="PANTHER" id="PTHR47660:SF3">
    <property type="entry name" value="FINGER DOMAIN PROTEIN, PUTATIVE (AFU_ORTHOLOGUE AFUA_4G03310)-RELATED"/>
    <property type="match status" value="1"/>
</dbReference>
<dbReference type="Gene3D" id="4.10.240.10">
    <property type="entry name" value="Zn(2)-C6 fungal-type DNA-binding domain"/>
    <property type="match status" value="1"/>
</dbReference>
<evidence type="ECO:0000259" key="8">
    <source>
        <dbReference type="PROSITE" id="PS50048"/>
    </source>
</evidence>
<evidence type="ECO:0000256" key="1">
    <source>
        <dbReference type="ARBA" id="ARBA00022723"/>
    </source>
</evidence>
<protein>
    <recommendedName>
        <fullName evidence="12">C2H2-type domain-containing protein</fullName>
    </recommendedName>
</protein>
<evidence type="ECO:0008006" key="12">
    <source>
        <dbReference type="Google" id="ProtNLM"/>
    </source>
</evidence>
<dbReference type="AlphaFoldDB" id="A0A2T3YR98"/>
<evidence type="ECO:0000259" key="9">
    <source>
        <dbReference type="PROSITE" id="PS50157"/>
    </source>
</evidence>
<dbReference type="GO" id="GO:0000981">
    <property type="term" value="F:DNA-binding transcription factor activity, RNA polymerase II-specific"/>
    <property type="evidence" value="ECO:0007669"/>
    <property type="project" value="InterPro"/>
</dbReference>
<dbReference type="Pfam" id="PF00172">
    <property type="entry name" value="Zn_clus"/>
    <property type="match status" value="1"/>
</dbReference>
<reference evidence="10 11" key="1">
    <citation type="submission" date="2016-07" db="EMBL/GenBank/DDBJ databases">
        <title>Multiple horizontal gene transfer events from other fungi enriched the ability of initially mycotrophic Trichoderma (Ascomycota) to feed on dead plant biomass.</title>
        <authorList>
            <consortium name="DOE Joint Genome Institute"/>
            <person name="Aerts A."/>
            <person name="Atanasova L."/>
            <person name="Chenthamara K."/>
            <person name="Zhang J."/>
            <person name="Grujic M."/>
            <person name="Henrissat B."/>
            <person name="Kuo A."/>
            <person name="Salamov A."/>
            <person name="Lipzen A."/>
            <person name="Labutti K."/>
            <person name="Barry K."/>
            <person name="Miao Y."/>
            <person name="Rahimi M.J."/>
            <person name="Shen Q."/>
            <person name="Grigoriev I.V."/>
            <person name="Kubicek C.P."/>
            <person name="Druzhinina I.S."/>
        </authorList>
    </citation>
    <scope>NUCLEOTIDE SEQUENCE [LARGE SCALE GENOMIC DNA]</scope>
    <source>
        <strain evidence="10 11">CBS 433.97</strain>
    </source>
</reference>
<keyword evidence="3" id="KW-0805">Transcription regulation</keyword>
<dbReference type="PROSITE" id="PS50048">
    <property type="entry name" value="ZN2_CY6_FUNGAL_2"/>
    <property type="match status" value="1"/>
</dbReference>
<keyword evidence="1" id="KW-0479">Metal-binding</keyword>
<dbReference type="SMART" id="SM00066">
    <property type="entry name" value="GAL4"/>
    <property type="match status" value="1"/>
</dbReference>
<dbReference type="PANTHER" id="PTHR47660">
    <property type="entry name" value="TRANSCRIPTION FACTOR WITH C2H2 AND ZN(2)-CYS(6) DNA BINDING DOMAIN (EUROFUNG)-RELATED-RELATED"/>
    <property type="match status" value="1"/>
</dbReference>
<dbReference type="SMART" id="SM00355">
    <property type="entry name" value="ZnF_C2H2"/>
    <property type="match status" value="2"/>
</dbReference>
<dbReference type="GO" id="GO:0008270">
    <property type="term" value="F:zinc ion binding"/>
    <property type="evidence" value="ECO:0007669"/>
    <property type="project" value="UniProtKB-KW"/>
</dbReference>
<dbReference type="Gene3D" id="3.30.160.60">
    <property type="entry name" value="Classic Zinc Finger"/>
    <property type="match status" value="1"/>
</dbReference>
<evidence type="ECO:0000313" key="11">
    <source>
        <dbReference type="Proteomes" id="UP000240493"/>
    </source>
</evidence>
<dbReference type="InterPro" id="IPR036864">
    <property type="entry name" value="Zn2-C6_fun-type_DNA-bd_sf"/>
</dbReference>
<feature type="domain" description="C2H2-type" evidence="9">
    <location>
        <begin position="17"/>
        <end position="44"/>
    </location>
</feature>
<dbReference type="InterPro" id="IPR036236">
    <property type="entry name" value="Znf_C2H2_sf"/>
</dbReference>
<dbReference type="CDD" id="cd12148">
    <property type="entry name" value="fungal_TF_MHR"/>
    <property type="match status" value="1"/>
</dbReference>
<dbReference type="STRING" id="1042311.A0A2T3YR98"/>
<evidence type="ECO:0000256" key="7">
    <source>
        <dbReference type="SAM" id="MobiDB-lite"/>
    </source>
</evidence>
<dbReference type="InterPro" id="IPR001138">
    <property type="entry name" value="Zn2Cys6_DnaBD"/>
</dbReference>
<feature type="domain" description="Zn(2)-C6 fungal-type" evidence="8">
    <location>
        <begin position="90"/>
        <end position="119"/>
    </location>
</feature>
<feature type="domain" description="C2H2-type" evidence="9">
    <location>
        <begin position="45"/>
        <end position="72"/>
    </location>
</feature>
<sequence length="1009" mass="113218">MQESAVDSTSNIDGRKLQCPECNRRFIRPEHMRRHLRNHDTSKRFACHVCSKKFARSDILSKHRAAHVAGPSQTPVQKHSNGFVPSKSRACYACAKAREKCSKGLPCMRCSRRGLACVYPGHQQHDKYDQLSIGGNNNAARQPNTENISATDLALTPGDISVNNHTLAALMFDGTHSKSENASSTSTGSCTTAIQNAPWVPIAACTISNNQLASISTSDHDPSGSVQQWPYRNNGLESGVEVSNQPINWLPFDELIESNLGSILDETIPLSQNDGAQWLFIDSSNATNGSPKGGSWNLDIPLLIDIDDEKSNGTSPNISKADFPPSKSTPSANYRRGDLYATSSNGARNACSTRAKRYGIFRKNEFPQTDHPRMNITTLNEQVGFQDVENMDVSDDGAYHPAMAISSFTYDIILQHFDEICLQTQLHMPCFGTKNFPSLPLLNLFVKLYFKCFDPILPFIHLPSLDMNKSWVLTVAIAAIGSHYCQSQELTECFPPLHEFCKVLLQQESERPQDEMTDLPMLQARILNHIGFCYSESEKLDSVVISIWSFNLSLVNSKSHEHLMRNRNDRVLESHDWDGWVMAESWRRLYFTTRVLHIMMIYHFNLRIDHGCGVAADFDLPQEKLWQARTHEDWMQLFLKTEGNPSLGEATNELFQTKSVKPELGEFSHCIILHELYNEIANITIYHSRKLALWTPTSESTSIFPVSSSESLGSGDRKLTVLGHSVQHSNATSDWRNAALDCIDVLHWAANAKIASLSGMEHPMVLHLHYSRIVLLVPRVALMTIAESALPVSNANETGIGYNHSPKAVEAAEHYIREWTQRDSSKARLAVIHSGCVFWHIRRYSRATFYDPLSAFYATLALWAYGFYTPKNKDLTGYAATRLPRRSSSYQEDTISVEGGLDCNNSQSDVELPLRQHVYSRDRDPTFIRLDRPNDDEMVQLFVSSSRISRMSALVSGVGDICGPEGPALVLKEGRAILSAIPRTWIKGSRYMDMLLALEMTTRSRSLRH</sequence>
<dbReference type="SUPFAM" id="SSF57701">
    <property type="entry name" value="Zn2/Cys6 DNA-binding domain"/>
    <property type="match status" value="1"/>
</dbReference>
<evidence type="ECO:0000313" key="10">
    <source>
        <dbReference type="EMBL" id="PTB35101.1"/>
    </source>
</evidence>
<dbReference type="PROSITE" id="PS00028">
    <property type="entry name" value="ZINC_FINGER_C2H2_1"/>
    <property type="match status" value="2"/>
</dbReference>
<dbReference type="InterPro" id="IPR013087">
    <property type="entry name" value="Znf_C2H2_type"/>
</dbReference>
<dbReference type="PROSITE" id="PS00463">
    <property type="entry name" value="ZN2_CY6_FUNGAL_1"/>
    <property type="match status" value="1"/>
</dbReference>
<gene>
    <name evidence="10" type="ORF">M441DRAFT_84875</name>
</gene>
<keyword evidence="5" id="KW-0539">Nucleus</keyword>
<feature type="region of interest" description="Disordered" evidence="7">
    <location>
        <begin position="311"/>
        <end position="341"/>
    </location>
</feature>
<dbReference type="Proteomes" id="UP000240493">
    <property type="component" value="Unassembled WGS sequence"/>
</dbReference>
<keyword evidence="4" id="KW-0804">Transcription</keyword>
<evidence type="ECO:0000256" key="3">
    <source>
        <dbReference type="ARBA" id="ARBA00023015"/>
    </source>
</evidence>
<organism evidence="10 11">
    <name type="scientific">Trichoderma asperellum (strain ATCC 204424 / CBS 433.97 / NBRC 101777)</name>
    <dbReference type="NCBI Taxonomy" id="1042311"/>
    <lineage>
        <taxon>Eukaryota</taxon>
        <taxon>Fungi</taxon>
        <taxon>Dikarya</taxon>
        <taxon>Ascomycota</taxon>
        <taxon>Pezizomycotina</taxon>
        <taxon>Sordariomycetes</taxon>
        <taxon>Hypocreomycetidae</taxon>
        <taxon>Hypocreales</taxon>
        <taxon>Hypocreaceae</taxon>
        <taxon>Trichoderma</taxon>
    </lineage>
</organism>